<comment type="caution">
    <text evidence="1">The sequence shown here is derived from an EMBL/GenBank/DDBJ whole genome shotgun (WGS) entry which is preliminary data.</text>
</comment>
<organism evidence="1 2">
    <name type="scientific">Cohnella fermenti</name>
    <dbReference type="NCBI Taxonomy" id="2565925"/>
    <lineage>
        <taxon>Bacteria</taxon>
        <taxon>Bacillati</taxon>
        <taxon>Bacillota</taxon>
        <taxon>Bacilli</taxon>
        <taxon>Bacillales</taxon>
        <taxon>Paenibacillaceae</taxon>
        <taxon>Cohnella</taxon>
    </lineage>
</organism>
<gene>
    <name evidence="1" type="ORF">E6C55_21910</name>
</gene>
<reference evidence="1 2" key="1">
    <citation type="submission" date="2019-04" db="EMBL/GenBank/DDBJ databases">
        <title>Cohnella sp. nov. isolated from preserved vegetables.</title>
        <authorList>
            <person name="Lin S.-Y."/>
            <person name="Hung M.-H."/>
            <person name="Young C.-C."/>
        </authorList>
    </citation>
    <scope>NUCLEOTIDE SEQUENCE [LARGE SCALE GENOMIC DNA]</scope>
    <source>
        <strain evidence="1 2">CC-MHH1044</strain>
    </source>
</reference>
<evidence type="ECO:0000313" key="2">
    <source>
        <dbReference type="Proteomes" id="UP000310636"/>
    </source>
</evidence>
<accession>A0A4S4BLE8</accession>
<dbReference type="OrthoDB" id="2483152at2"/>
<keyword evidence="2" id="KW-1185">Reference proteome</keyword>
<dbReference type="SUPFAM" id="SSF51126">
    <property type="entry name" value="Pectin lyase-like"/>
    <property type="match status" value="1"/>
</dbReference>
<sequence length="716" mass="77442">MDSVSALRRLPSGERLEGEAVWVRGYADAGDGGAKLVRWQAGSEAEENGGTVHAPLDGGRGRWLVVHEGVGRFRYFGVFGPETAADSALEAMLADGSIRRIEAESHLNFKRRHRIRRSFIELDFGGFTVTTEGIEPAPPNDPFAAVFFFRGEETDETQSVVLSAELAELEERFEVADSSAFRVGDWWLVRGDRLSGGAERELEKLVKVTAVLDATHVRFQYKNGWSLAAGRTVTYRRVEPVIRACVKNMKFIARGTTDLTGAHPLAFEFATECDAVGIDATGSFWPVVMRRYNTNYVTERCQLLNPTEVVVGGTGYLTQQIYCLYGHVRDCLASNARHLNDFTGSAYCHVENCHADGDDLGAFVTHGQYEHDLTYVGNSGLMSFANSGPTWGESAKRITVKQHVASWFLAFRKVTDLTLEDVHVRYRAGVDNSENTGSFWLNADGVQMKNCTADRLVKVKQASSRSGRPNVIENSAFGLTPGRRLSHEEVTAELTFRNCRFTGADGNVFAGPGAVRFRDCRIEGAGPDSLPLRMRGAELVFRGGALRNTGFRFLGGGDLRVDVGAGAQVSGTNGEKAFFHSCRDTASQWRFDGMTSRASDAETAHFAIGGNGADGADGANVANDTDGANSAIGADGANGANGGVSEVLVTGCSFEGGRFKVAAGSFGAGGYLLCVSNVERGVDRSMLPEESSAIRHRDGNMLLPGNELVDRARTTK</sequence>
<dbReference type="EMBL" id="SSOB01000031">
    <property type="protein sequence ID" value="THF75503.1"/>
    <property type="molecule type" value="Genomic_DNA"/>
</dbReference>
<dbReference type="RefSeq" id="WP_136371951.1">
    <property type="nucleotide sequence ID" value="NZ_SSOB01000031.1"/>
</dbReference>
<evidence type="ECO:0000313" key="1">
    <source>
        <dbReference type="EMBL" id="THF75503.1"/>
    </source>
</evidence>
<protein>
    <submittedName>
        <fullName evidence="1">Peptidase C14</fullName>
    </submittedName>
</protein>
<dbReference type="Proteomes" id="UP000310636">
    <property type="component" value="Unassembled WGS sequence"/>
</dbReference>
<dbReference type="InterPro" id="IPR011050">
    <property type="entry name" value="Pectin_lyase_fold/virulence"/>
</dbReference>
<name>A0A4S4BLE8_9BACL</name>
<proteinExistence type="predicted"/>
<dbReference type="AlphaFoldDB" id="A0A4S4BLE8"/>